<feature type="domain" description="PAC" evidence="3">
    <location>
        <begin position="220"/>
        <end position="272"/>
    </location>
</feature>
<dbReference type="PROSITE" id="PS50113">
    <property type="entry name" value="PAC"/>
    <property type="match status" value="2"/>
</dbReference>
<dbReference type="AlphaFoldDB" id="A0A4U1JJR3"/>
<sequence length="540" mass="57822">MSDQGATTYRAFLESQARDLALVIAGDATTEVACLGKATTAEVAAWSEALVGATIDTLLGDDAAAERVSAAALGLGRRGAPADEVHRTLSKARRHFQRVLRAWSASGGDATTHADALDRLLAVFDEAAYALVRCAASATAAVRCDGDARFRSLINAFKSVVVLIGEDDTILEWNTEAERVYGWSRDEILGKNYLELFVLPEARPRVAADMRKVLAGEETRGFENPVASRDGAVHILQWNVGRLLDGEGRPTAVVASGYDITEQKRDREARERSEAMLHAVISNAPIFLFVKDIEGRYTLTNRGFDEGLGLEPGSAVGKLDTDLFPPHVVARNRADDRRVFDGGVPVQLEVEIPTKIGPRIFLGSKFPLFDARGKLYAVCAIGSDVTDLRRAEAEQATFHDRLIDAQRETLRELSTPLLPIAPGVVLMPLVGAIDESRAALVLEALLQGVVAHRAEVAILDITGVRTVDTGVALGLVQAAQAAGLLGAEVVLTGVRPAAARTLVDIGIDMRGIKTVSSLEQGVAHAIGRSSRRARPKAPAR</sequence>
<dbReference type="InterPro" id="IPR000700">
    <property type="entry name" value="PAS-assoc_C"/>
</dbReference>
<accession>A0A4U1JJR3</accession>
<dbReference type="Pfam" id="PF01740">
    <property type="entry name" value="STAS"/>
    <property type="match status" value="1"/>
</dbReference>
<proteinExistence type="predicted"/>
<dbReference type="InterPro" id="IPR002645">
    <property type="entry name" value="STAS_dom"/>
</dbReference>
<evidence type="ECO:0000259" key="3">
    <source>
        <dbReference type="PROSITE" id="PS50113"/>
    </source>
</evidence>
<comment type="caution">
    <text evidence="5">The sequence shown here is derived from an EMBL/GenBank/DDBJ whole genome shotgun (WGS) entry which is preliminary data.</text>
</comment>
<dbReference type="PROSITE" id="PS50112">
    <property type="entry name" value="PAS"/>
    <property type="match status" value="2"/>
</dbReference>
<reference evidence="5 6" key="1">
    <citation type="submission" date="2019-04" db="EMBL/GenBank/DDBJ databases">
        <authorList>
            <person name="Li Y."/>
            <person name="Wang J."/>
        </authorList>
    </citation>
    <scope>NUCLEOTIDE SEQUENCE [LARGE SCALE GENOMIC DNA]</scope>
    <source>
        <strain evidence="5 6">DSM 14668</strain>
    </source>
</reference>
<feature type="domain" description="STAS" evidence="4">
    <location>
        <begin position="414"/>
        <end position="525"/>
    </location>
</feature>
<dbReference type="Gene3D" id="3.30.750.24">
    <property type="entry name" value="STAS domain"/>
    <property type="match status" value="1"/>
</dbReference>
<dbReference type="CDD" id="cd00130">
    <property type="entry name" value="PAS"/>
    <property type="match status" value="2"/>
</dbReference>
<evidence type="ECO:0000259" key="4">
    <source>
        <dbReference type="PROSITE" id="PS50801"/>
    </source>
</evidence>
<dbReference type="SMART" id="SM00091">
    <property type="entry name" value="PAS"/>
    <property type="match status" value="2"/>
</dbReference>
<dbReference type="InterPro" id="IPR013656">
    <property type="entry name" value="PAS_4"/>
</dbReference>
<dbReference type="Proteomes" id="UP000309215">
    <property type="component" value="Unassembled WGS sequence"/>
</dbReference>
<dbReference type="Pfam" id="PF08448">
    <property type="entry name" value="PAS_4"/>
    <property type="match status" value="2"/>
</dbReference>
<name>A0A4U1JJR3_9BACT</name>
<dbReference type="PROSITE" id="PS50801">
    <property type="entry name" value="STAS"/>
    <property type="match status" value="1"/>
</dbReference>
<keyword evidence="6" id="KW-1185">Reference proteome</keyword>
<dbReference type="SUPFAM" id="SSF55785">
    <property type="entry name" value="PYP-like sensor domain (PAS domain)"/>
    <property type="match status" value="2"/>
</dbReference>
<evidence type="ECO:0000313" key="6">
    <source>
        <dbReference type="Proteomes" id="UP000309215"/>
    </source>
</evidence>
<dbReference type="PANTHER" id="PTHR33745:SF3">
    <property type="entry name" value="RSBT CO-ANTAGONIST PROTEIN RSBRC"/>
    <property type="match status" value="1"/>
</dbReference>
<evidence type="ECO:0000313" key="5">
    <source>
        <dbReference type="EMBL" id="TKD13001.1"/>
    </source>
</evidence>
<gene>
    <name evidence="5" type="ORF">E8A74_00085</name>
</gene>
<feature type="domain" description="PAS" evidence="2">
    <location>
        <begin position="273"/>
        <end position="343"/>
    </location>
</feature>
<feature type="domain" description="PAC" evidence="3">
    <location>
        <begin position="346"/>
        <end position="397"/>
    </location>
</feature>
<dbReference type="InterPro" id="IPR036513">
    <property type="entry name" value="STAS_dom_sf"/>
</dbReference>
<dbReference type="OrthoDB" id="5513511at2"/>
<evidence type="ECO:0000256" key="1">
    <source>
        <dbReference type="ARBA" id="ARBA00022553"/>
    </source>
</evidence>
<dbReference type="PANTHER" id="PTHR33745">
    <property type="entry name" value="RSBT ANTAGONIST PROTEIN RSBS-RELATED"/>
    <property type="match status" value="1"/>
</dbReference>
<dbReference type="SUPFAM" id="SSF52091">
    <property type="entry name" value="SpoIIaa-like"/>
    <property type="match status" value="1"/>
</dbReference>
<organism evidence="5 6">
    <name type="scientific">Polyangium fumosum</name>
    <dbReference type="NCBI Taxonomy" id="889272"/>
    <lineage>
        <taxon>Bacteria</taxon>
        <taxon>Pseudomonadati</taxon>
        <taxon>Myxococcota</taxon>
        <taxon>Polyangia</taxon>
        <taxon>Polyangiales</taxon>
        <taxon>Polyangiaceae</taxon>
        <taxon>Polyangium</taxon>
    </lineage>
</organism>
<evidence type="ECO:0000259" key="2">
    <source>
        <dbReference type="PROSITE" id="PS50112"/>
    </source>
</evidence>
<dbReference type="InterPro" id="IPR035965">
    <property type="entry name" value="PAS-like_dom_sf"/>
</dbReference>
<dbReference type="RefSeq" id="WP_136926817.1">
    <property type="nucleotide sequence ID" value="NZ_SSMQ01000001.1"/>
</dbReference>
<dbReference type="NCBIfam" id="TIGR00229">
    <property type="entry name" value="sensory_box"/>
    <property type="match status" value="2"/>
</dbReference>
<keyword evidence="1" id="KW-0597">Phosphoprotein</keyword>
<protein>
    <submittedName>
        <fullName evidence="5">PAS domain S-box protein</fullName>
    </submittedName>
</protein>
<dbReference type="Gene3D" id="3.30.450.20">
    <property type="entry name" value="PAS domain"/>
    <property type="match status" value="2"/>
</dbReference>
<feature type="domain" description="PAS" evidence="2">
    <location>
        <begin position="146"/>
        <end position="217"/>
    </location>
</feature>
<dbReference type="InterPro" id="IPR051932">
    <property type="entry name" value="Bact_StressResp_Reg"/>
</dbReference>
<dbReference type="CDD" id="cd07041">
    <property type="entry name" value="STAS_RsbR_RsbS_like"/>
    <property type="match status" value="1"/>
</dbReference>
<dbReference type="InterPro" id="IPR000014">
    <property type="entry name" value="PAS"/>
</dbReference>
<dbReference type="EMBL" id="SSMQ01000001">
    <property type="protein sequence ID" value="TKD13001.1"/>
    <property type="molecule type" value="Genomic_DNA"/>
</dbReference>